<accession>A0A645AKE7</accession>
<dbReference type="Gene3D" id="3.40.50.720">
    <property type="entry name" value="NAD(P)-binding Rossmann-like Domain"/>
    <property type="match status" value="1"/>
</dbReference>
<comment type="caution">
    <text evidence="2">The sequence shown here is derived from an EMBL/GenBank/DDBJ whole genome shotgun (WGS) entry which is preliminary data.</text>
</comment>
<dbReference type="EMBL" id="VSSQ01014018">
    <property type="protein sequence ID" value="MPM52771.1"/>
    <property type="molecule type" value="Genomic_DNA"/>
</dbReference>
<dbReference type="GO" id="GO:0051287">
    <property type="term" value="F:NAD binding"/>
    <property type="evidence" value="ECO:0007669"/>
    <property type="project" value="InterPro"/>
</dbReference>
<organism evidence="2">
    <name type="scientific">bioreactor metagenome</name>
    <dbReference type="NCBI Taxonomy" id="1076179"/>
    <lineage>
        <taxon>unclassified sequences</taxon>
        <taxon>metagenomes</taxon>
        <taxon>ecological metagenomes</taxon>
    </lineage>
</organism>
<gene>
    <name evidence="2" type="ORF">SDC9_99534</name>
</gene>
<evidence type="ECO:0000259" key="1">
    <source>
        <dbReference type="Pfam" id="PF03720"/>
    </source>
</evidence>
<proteinExistence type="predicted"/>
<dbReference type="SUPFAM" id="SSF52413">
    <property type="entry name" value="UDP-glucose/GDP-mannose dehydrogenase C-terminal domain"/>
    <property type="match status" value="1"/>
</dbReference>
<sequence length="71" mass="8024">MYAPGSVREALADAELVLHLTEWEEFRQLEPAEYLAVVANPLIIDARLKLDRHRWTAAGWKVVQPGRAATL</sequence>
<evidence type="ECO:0000313" key="2">
    <source>
        <dbReference type="EMBL" id="MPM52771.1"/>
    </source>
</evidence>
<dbReference type="GO" id="GO:0016616">
    <property type="term" value="F:oxidoreductase activity, acting on the CH-OH group of donors, NAD or NADP as acceptor"/>
    <property type="evidence" value="ECO:0007669"/>
    <property type="project" value="InterPro"/>
</dbReference>
<protein>
    <recommendedName>
        <fullName evidence="1">UDP-glucose/GDP-mannose dehydrogenase C-terminal domain-containing protein</fullName>
    </recommendedName>
</protein>
<dbReference type="AlphaFoldDB" id="A0A645AKE7"/>
<name>A0A645AKE7_9ZZZZ</name>
<feature type="domain" description="UDP-glucose/GDP-mannose dehydrogenase C-terminal" evidence="1">
    <location>
        <begin position="7"/>
        <end position="51"/>
    </location>
</feature>
<reference evidence="2" key="1">
    <citation type="submission" date="2019-08" db="EMBL/GenBank/DDBJ databases">
        <authorList>
            <person name="Kucharzyk K."/>
            <person name="Murdoch R.W."/>
            <person name="Higgins S."/>
            <person name="Loffler F."/>
        </authorList>
    </citation>
    <scope>NUCLEOTIDE SEQUENCE</scope>
</reference>
<dbReference type="Pfam" id="PF03720">
    <property type="entry name" value="UDPG_MGDP_dh_C"/>
    <property type="match status" value="1"/>
</dbReference>
<dbReference type="InterPro" id="IPR014027">
    <property type="entry name" value="UDP-Glc/GDP-Man_DH_C"/>
</dbReference>
<dbReference type="InterPro" id="IPR036220">
    <property type="entry name" value="UDP-Glc/GDP-Man_DH_C_sf"/>
</dbReference>